<name>A0A8E0RY08_9TREM</name>
<feature type="transmembrane region" description="Helical" evidence="6">
    <location>
        <begin position="592"/>
        <end position="613"/>
    </location>
</feature>
<sequence>MTDYKYRILVPVCSRIQQVLVGNLVEKVKLNTEERSIMSNMQTEIQASEMKQTDVKAEEESDPPVSACHVNRRLIPVKINCFSQFFVISAVFIYMNPILAQSGLSASQLGVTALVTNGLVTCARLVSGPIMDRTKRKNLMIIILSVITAAAILCLLGLPKERDYVMEGRIAEGGYFVAQLHQDHNVAEHNFSENSSQEANICWPITASECRISNYLSGSANHSGFDLALKFQSDTGWTATYSIENVNEPTAPEWWMTESKNANIVVYCSHVCERKNDSKCLSIHNERIKAASYITFVISLALRTIFACSQSLIFGLLESITFGALGPGKSHFFGTTRLIGLLGAAFGALFGGVIISLFSREMNLTFVQFSSIEPDDRYTMAAYMPVIVLGAGFAVGSSMSSLLIKQDTNKYKLKVLEAIGVAFRSIEMAKCMLSCLLVGIVVSLVGEYFTLILTTEYGISHKFLGLMLSAIVMAEIFMFFISGPLVSRLGPSLCVSGAFLVWTVYFATIASVSNPWVLVAAHAWSGLAFPLAAKAILHQAVALIRDKYLDVEVDPGASMQTITNAISLGLIPSFGGLIWGVLLTYLPARVLFVVAACYSLVVMICVPLISLVTNKSCFR</sequence>
<keyword evidence="9" id="KW-1185">Reference proteome</keyword>
<evidence type="ECO:0000256" key="6">
    <source>
        <dbReference type="SAM" id="Phobius"/>
    </source>
</evidence>
<evidence type="ECO:0000256" key="5">
    <source>
        <dbReference type="ARBA" id="ARBA00023136"/>
    </source>
</evidence>
<feature type="transmembrane region" description="Helical" evidence="6">
    <location>
        <begin position="431"/>
        <end position="451"/>
    </location>
</feature>
<evidence type="ECO:0000256" key="1">
    <source>
        <dbReference type="ARBA" id="ARBA00004141"/>
    </source>
</evidence>
<organism evidence="8 9">
    <name type="scientific">Fasciolopsis buskii</name>
    <dbReference type="NCBI Taxonomy" id="27845"/>
    <lineage>
        <taxon>Eukaryota</taxon>
        <taxon>Metazoa</taxon>
        <taxon>Spiralia</taxon>
        <taxon>Lophotrochozoa</taxon>
        <taxon>Platyhelminthes</taxon>
        <taxon>Trematoda</taxon>
        <taxon>Digenea</taxon>
        <taxon>Plagiorchiida</taxon>
        <taxon>Echinostomata</taxon>
        <taxon>Echinostomatoidea</taxon>
        <taxon>Fasciolidae</taxon>
        <taxon>Fasciolopsis</taxon>
    </lineage>
</organism>
<dbReference type="PANTHER" id="PTHR16172">
    <property type="entry name" value="MAJOR FACILITATOR SUPERFAMILY DOMAIN-CONTAINING PROTEIN 6-LIKE"/>
    <property type="match status" value="1"/>
</dbReference>
<accession>A0A8E0RY08</accession>
<gene>
    <name evidence="8" type="ORF">FBUS_02814</name>
</gene>
<feature type="transmembrane region" description="Helical" evidence="6">
    <location>
        <begin position="139"/>
        <end position="158"/>
    </location>
</feature>
<dbReference type="Proteomes" id="UP000728185">
    <property type="component" value="Unassembled WGS sequence"/>
</dbReference>
<keyword evidence="4 6" id="KW-1133">Transmembrane helix</keyword>
<feature type="transmembrane region" description="Helical" evidence="6">
    <location>
        <begin position="378"/>
        <end position="404"/>
    </location>
</feature>
<feature type="transmembrane region" description="Helical" evidence="6">
    <location>
        <begin position="338"/>
        <end position="358"/>
    </location>
</feature>
<evidence type="ECO:0000256" key="4">
    <source>
        <dbReference type="ARBA" id="ARBA00022989"/>
    </source>
</evidence>
<dbReference type="GO" id="GO:0016020">
    <property type="term" value="C:membrane"/>
    <property type="evidence" value="ECO:0007669"/>
    <property type="project" value="UniProtKB-SubCell"/>
</dbReference>
<keyword evidence="5 6" id="KW-0472">Membrane</keyword>
<dbReference type="Gene3D" id="1.20.1250.20">
    <property type="entry name" value="MFS general substrate transporter like domains"/>
    <property type="match status" value="2"/>
</dbReference>
<comment type="caution">
    <text evidence="8">The sequence shown here is derived from an EMBL/GenBank/DDBJ whole genome shotgun (WGS) entry which is preliminary data.</text>
</comment>
<feature type="transmembrane region" description="Helical" evidence="6">
    <location>
        <begin position="493"/>
        <end position="512"/>
    </location>
</feature>
<reference evidence="8" key="1">
    <citation type="submission" date="2019-05" db="EMBL/GenBank/DDBJ databases">
        <title>Annotation for the trematode Fasciolopsis buski.</title>
        <authorList>
            <person name="Choi Y.-J."/>
        </authorList>
    </citation>
    <scope>NUCLEOTIDE SEQUENCE</scope>
    <source>
        <strain evidence="8">HT</strain>
        <tissue evidence="8">Whole worm</tissue>
    </source>
</reference>
<proteinExistence type="inferred from homology"/>
<evidence type="ECO:0000256" key="2">
    <source>
        <dbReference type="ARBA" id="ARBA00005241"/>
    </source>
</evidence>
<evidence type="ECO:0000313" key="9">
    <source>
        <dbReference type="Proteomes" id="UP000728185"/>
    </source>
</evidence>
<feature type="transmembrane region" description="Helical" evidence="6">
    <location>
        <begin position="565"/>
        <end position="586"/>
    </location>
</feature>
<keyword evidence="3 6" id="KW-0812">Transmembrane</keyword>
<feature type="transmembrane region" description="Helical" evidence="6">
    <location>
        <begin position="81"/>
        <end position="100"/>
    </location>
</feature>
<evidence type="ECO:0000313" key="8">
    <source>
        <dbReference type="EMBL" id="KAA0191219.1"/>
    </source>
</evidence>
<dbReference type="OrthoDB" id="515887at2759"/>
<feature type="transmembrane region" description="Helical" evidence="6">
    <location>
        <begin position="463"/>
        <end position="481"/>
    </location>
</feature>
<dbReference type="Pfam" id="PF12832">
    <property type="entry name" value="MFS_1_like"/>
    <property type="match status" value="1"/>
</dbReference>
<evidence type="ECO:0000259" key="7">
    <source>
        <dbReference type="Pfam" id="PF12832"/>
    </source>
</evidence>
<dbReference type="SUPFAM" id="SSF103473">
    <property type="entry name" value="MFS general substrate transporter"/>
    <property type="match status" value="1"/>
</dbReference>
<dbReference type="InterPro" id="IPR051717">
    <property type="entry name" value="MFS_MFSD6"/>
</dbReference>
<evidence type="ECO:0000256" key="3">
    <source>
        <dbReference type="ARBA" id="ARBA00022692"/>
    </source>
</evidence>
<dbReference type="InterPro" id="IPR036259">
    <property type="entry name" value="MFS_trans_sf"/>
</dbReference>
<comment type="subcellular location">
    <subcellularLocation>
        <location evidence="1">Membrane</location>
        <topology evidence="1">Multi-pass membrane protein</topology>
    </subcellularLocation>
</comment>
<protein>
    <recommendedName>
        <fullName evidence="7">Major facilitator superfamily associated domain-containing protein</fullName>
    </recommendedName>
</protein>
<dbReference type="PANTHER" id="PTHR16172:SF41">
    <property type="entry name" value="MAJOR FACILITATOR SUPERFAMILY DOMAIN-CONTAINING PROTEIN 6-LIKE"/>
    <property type="match status" value="1"/>
</dbReference>
<dbReference type="AlphaFoldDB" id="A0A8E0RY08"/>
<dbReference type="EMBL" id="LUCM01006477">
    <property type="protein sequence ID" value="KAA0191219.1"/>
    <property type="molecule type" value="Genomic_DNA"/>
</dbReference>
<feature type="domain" description="Major facilitator superfamily associated" evidence="7">
    <location>
        <begin position="77"/>
        <end position="592"/>
    </location>
</feature>
<comment type="similarity">
    <text evidence="2">Belongs to the major facilitator superfamily. MFSD6 family.</text>
</comment>
<dbReference type="InterPro" id="IPR024989">
    <property type="entry name" value="MFS_assoc_dom"/>
</dbReference>